<keyword evidence="2" id="KW-1185">Reference proteome</keyword>
<gene>
    <name evidence="1" type="ORF">LYNGBM3L_11870</name>
</gene>
<evidence type="ECO:0000313" key="2">
    <source>
        <dbReference type="Proteomes" id="UP000003959"/>
    </source>
</evidence>
<proteinExistence type="predicted"/>
<evidence type="ECO:0000313" key="1">
    <source>
        <dbReference type="EMBL" id="EGJ32576.1"/>
    </source>
</evidence>
<dbReference type="EMBL" id="GL890911">
    <property type="protein sequence ID" value="EGJ32576.1"/>
    <property type="molecule type" value="Genomic_DNA"/>
</dbReference>
<reference evidence="2" key="1">
    <citation type="journal article" date="2011" name="Proc. Natl. Acad. Sci. U.S.A.">
        <title>Genomic insights into the physiology and ecology of the marine filamentous cyanobacterium Lyngbya majuscula.</title>
        <authorList>
            <person name="Jones A.C."/>
            <person name="Monroe E.A."/>
            <person name="Podell S."/>
            <person name="Hess W.R."/>
            <person name="Klages S."/>
            <person name="Esquenazi E."/>
            <person name="Niessen S."/>
            <person name="Hoover H."/>
            <person name="Rothmann M."/>
            <person name="Lasken R.S."/>
            <person name="Yates J.R.III."/>
            <person name="Reinhardt R."/>
            <person name="Kube M."/>
            <person name="Burkart M.D."/>
            <person name="Allen E.E."/>
            <person name="Dorrestein P.C."/>
            <person name="Gerwick W.H."/>
            <person name="Gerwick L."/>
        </authorList>
    </citation>
    <scope>NUCLEOTIDE SEQUENCE [LARGE SCALE GENOMIC DNA]</scope>
    <source>
        <strain evidence="2">3L</strain>
    </source>
</reference>
<organism evidence="1 2">
    <name type="scientific">Moorena producens 3L</name>
    <dbReference type="NCBI Taxonomy" id="489825"/>
    <lineage>
        <taxon>Bacteria</taxon>
        <taxon>Bacillati</taxon>
        <taxon>Cyanobacteriota</taxon>
        <taxon>Cyanophyceae</taxon>
        <taxon>Coleofasciculales</taxon>
        <taxon>Coleofasciculaceae</taxon>
        <taxon>Moorena</taxon>
    </lineage>
</organism>
<protein>
    <submittedName>
        <fullName evidence="1">Uncharacterized protein</fullName>
    </submittedName>
</protein>
<dbReference type="AlphaFoldDB" id="F4XS54"/>
<dbReference type="HOGENOM" id="CLU_3292583_0_0_3"/>
<sequence length="40" mass="4718">MEKDYLNWSEAMFQCLELIPGVFLNFELIILNWSEASDHA</sequence>
<accession>F4XS54</accession>
<dbReference type="Proteomes" id="UP000003959">
    <property type="component" value="Unassembled WGS sequence"/>
</dbReference>
<name>F4XS54_9CYAN</name>